<proteinExistence type="predicted"/>
<accession>G3IYS8</accession>
<protein>
    <submittedName>
        <fullName evidence="1">Uncharacterized protein</fullName>
    </submittedName>
</protein>
<organism evidence="1 2">
    <name type="scientific">Methylobacter tundripaludum (strain ATCC BAA-1195 / DSM 17260 / SV96)</name>
    <dbReference type="NCBI Taxonomy" id="697282"/>
    <lineage>
        <taxon>Bacteria</taxon>
        <taxon>Pseudomonadati</taxon>
        <taxon>Pseudomonadota</taxon>
        <taxon>Gammaproteobacteria</taxon>
        <taxon>Methylococcales</taxon>
        <taxon>Methylococcaceae</taxon>
        <taxon>Methylobacter</taxon>
    </lineage>
</organism>
<gene>
    <name evidence="1" type="ORF">Mettu_4394</name>
</gene>
<sequence>MQFSKGKFLEIKEDQQQVYKDGKPVEGEFKKRIRVLFMPSKPDSMWLNVTDAPIDVIQASAALVGVDQDVMFPSRIGVFNDVPFLSLATGATIDDFSISQKLPPLRQKEPAKA</sequence>
<dbReference type="AlphaFoldDB" id="G3IYS8"/>
<dbReference type="STRING" id="697282.Mettu_4394"/>
<reference evidence="1 2" key="1">
    <citation type="submission" date="2011-06" db="EMBL/GenBank/DDBJ databases">
        <title>Genomic sequence of Methylobacter tundripaludum SV96.</title>
        <authorList>
            <consortium name="US DOE Joint Genome Institute"/>
            <person name="Lucas S."/>
            <person name="Han J."/>
            <person name="Lapidus A."/>
            <person name="Cheng J.-F."/>
            <person name="Goodwin L."/>
            <person name="Pitluck S."/>
            <person name="Held B."/>
            <person name="Detter J.C."/>
            <person name="Han C."/>
            <person name="Tapia R."/>
            <person name="Land M."/>
            <person name="Hauser L."/>
            <person name="Kyrpides N."/>
            <person name="Ivanova N."/>
            <person name="Ovchinnikova G."/>
            <person name="Pagani I."/>
            <person name="Klotz M.G."/>
            <person name="Dispirito A.A."/>
            <person name="Murrell J.C."/>
            <person name="Dunfield P."/>
            <person name="Kalyuzhnaya M.G."/>
            <person name="Svenning M."/>
            <person name="Trotsenko Y.A."/>
            <person name="Stein L.Y."/>
            <person name="Woyke T."/>
        </authorList>
    </citation>
    <scope>NUCLEOTIDE SEQUENCE [LARGE SCALE GENOMIC DNA]</scope>
    <source>
        <strain evidence="2">ATCC BAA-1195 / DSM 17260 / SV96</strain>
    </source>
</reference>
<dbReference type="Proteomes" id="UP000004664">
    <property type="component" value="Unassembled WGS sequence"/>
</dbReference>
<keyword evidence="2" id="KW-1185">Reference proteome</keyword>
<name>G3IYS8_METTV</name>
<dbReference type="EMBL" id="JH109153">
    <property type="protein sequence ID" value="EGW21229.1"/>
    <property type="molecule type" value="Genomic_DNA"/>
</dbReference>
<dbReference type="RefSeq" id="WP_006893737.1">
    <property type="nucleotide sequence ID" value="NZ_JH109153.1"/>
</dbReference>
<evidence type="ECO:0000313" key="2">
    <source>
        <dbReference type="Proteomes" id="UP000004664"/>
    </source>
</evidence>
<dbReference type="HOGENOM" id="CLU_2130579_0_0_6"/>
<evidence type="ECO:0000313" key="1">
    <source>
        <dbReference type="EMBL" id="EGW21229.1"/>
    </source>
</evidence>